<dbReference type="CDD" id="cd03713">
    <property type="entry name" value="EFG_mtEFG_C"/>
    <property type="match status" value="1"/>
</dbReference>
<dbReference type="PANTHER" id="PTHR43261">
    <property type="entry name" value="TRANSLATION ELONGATION FACTOR G-RELATED"/>
    <property type="match status" value="1"/>
</dbReference>
<evidence type="ECO:0000256" key="3">
    <source>
        <dbReference type="ARBA" id="ARBA00022768"/>
    </source>
</evidence>
<dbReference type="InterPro" id="IPR020568">
    <property type="entry name" value="Ribosomal_Su5_D2-typ_SF"/>
</dbReference>
<dbReference type="NCBIfam" id="NF009891">
    <property type="entry name" value="PRK13351.1-1"/>
    <property type="match status" value="1"/>
</dbReference>
<dbReference type="EMBL" id="LDOT01000023">
    <property type="protein sequence ID" value="KLV04210.1"/>
    <property type="molecule type" value="Genomic_DNA"/>
</dbReference>
<feature type="domain" description="Elongation factor EFG" evidence="7">
    <location>
        <begin position="578"/>
        <end position="666"/>
    </location>
</feature>
<dbReference type="SMART" id="SM00889">
    <property type="entry name" value="EFG_IV"/>
    <property type="match status" value="1"/>
</dbReference>
<dbReference type="GO" id="GO:0032790">
    <property type="term" value="P:ribosome disassembly"/>
    <property type="evidence" value="ECO:0007669"/>
    <property type="project" value="TreeGrafter"/>
</dbReference>
<dbReference type="GO" id="GO:0003746">
    <property type="term" value="F:translation elongation factor activity"/>
    <property type="evidence" value="ECO:0007669"/>
    <property type="project" value="UniProtKB-KW"/>
</dbReference>
<dbReference type="NCBIfam" id="NF009381">
    <property type="entry name" value="PRK12740.1-5"/>
    <property type="match status" value="1"/>
</dbReference>
<evidence type="ECO:0000256" key="6">
    <source>
        <dbReference type="ARBA" id="ARBA00024731"/>
    </source>
</evidence>
<dbReference type="PANTHER" id="PTHR43261:SF6">
    <property type="entry name" value="ELONGATION FACTOR G-LIKE PROTEIN"/>
    <property type="match status" value="1"/>
</dbReference>
<dbReference type="GO" id="GO:0097216">
    <property type="term" value="F:guanosine tetraphosphate binding"/>
    <property type="evidence" value="ECO:0007669"/>
    <property type="project" value="UniProtKB-ARBA"/>
</dbReference>
<dbReference type="GO" id="GO:0005525">
    <property type="term" value="F:GTP binding"/>
    <property type="evidence" value="ECO:0007669"/>
    <property type="project" value="UniProtKB-KW"/>
</dbReference>
<dbReference type="GO" id="GO:0003924">
    <property type="term" value="F:GTPase activity"/>
    <property type="evidence" value="ECO:0007669"/>
    <property type="project" value="InterPro"/>
</dbReference>
<evidence type="ECO:0000259" key="7">
    <source>
        <dbReference type="SMART" id="SM00838"/>
    </source>
</evidence>
<dbReference type="InterPro" id="IPR009000">
    <property type="entry name" value="Transl_B-barrel_sf"/>
</dbReference>
<dbReference type="Pfam" id="PF22042">
    <property type="entry name" value="EF-G_D2"/>
    <property type="match status" value="1"/>
</dbReference>
<dbReference type="Gene3D" id="2.40.30.10">
    <property type="entry name" value="Translation factors"/>
    <property type="match status" value="1"/>
</dbReference>
<evidence type="ECO:0000256" key="5">
    <source>
        <dbReference type="ARBA" id="ARBA00023134"/>
    </source>
</evidence>
<dbReference type="SUPFAM" id="SSF50447">
    <property type="entry name" value="Translation proteins"/>
    <property type="match status" value="1"/>
</dbReference>
<dbReference type="RefSeq" id="WP_047879982.1">
    <property type="nucleotide sequence ID" value="NZ_LDOT01000023.1"/>
</dbReference>
<dbReference type="Gene3D" id="3.30.230.10">
    <property type="match status" value="1"/>
</dbReference>
<name>A0A0J1GX22_9GAMM</name>
<comment type="caution">
    <text evidence="9">The sequence shown here is derived from an EMBL/GenBank/DDBJ whole genome shotgun (WGS) entry which is preliminary data.</text>
</comment>
<dbReference type="Gene3D" id="3.30.70.240">
    <property type="match status" value="1"/>
</dbReference>
<keyword evidence="10" id="KW-1185">Reference proteome</keyword>
<dbReference type="Gene3D" id="3.40.50.300">
    <property type="entry name" value="P-loop containing nucleotide triphosphate hydrolases"/>
    <property type="match status" value="1"/>
</dbReference>
<dbReference type="FunFam" id="3.30.230.10:FF:000003">
    <property type="entry name" value="Elongation factor G"/>
    <property type="match status" value="1"/>
</dbReference>
<dbReference type="PATRIC" id="fig|1195763.3.peg.3523"/>
<evidence type="ECO:0000259" key="8">
    <source>
        <dbReference type="SMART" id="SM00889"/>
    </source>
</evidence>
<dbReference type="CDD" id="cd16262">
    <property type="entry name" value="EFG_III"/>
    <property type="match status" value="1"/>
</dbReference>
<reference evidence="9 10" key="1">
    <citation type="submission" date="2015-05" db="EMBL/GenBank/DDBJ databases">
        <title>Photobacterium galathea sp. nov.</title>
        <authorList>
            <person name="Machado H."/>
            <person name="Gram L."/>
        </authorList>
    </citation>
    <scope>NUCLEOTIDE SEQUENCE [LARGE SCALE GENOMIC DNA]</scope>
    <source>
        <strain evidence="9 10">CGMCC 1.12159</strain>
    </source>
</reference>
<dbReference type="Pfam" id="PF00679">
    <property type="entry name" value="EFG_C"/>
    <property type="match status" value="1"/>
</dbReference>
<dbReference type="SUPFAM" id="SSF52540">
    <property type="entry name" value="P-loop containing nucleoside triphosphate hydrolases"/>
    <property type="match status" value="1"/>
</dbReference>
<gene>
    <name evidence="9" type="primary">fusA</name>
    <name evidence="9" type="ORF">ABT56_16535</name>
</gene>
<dbReference type="Pfam" id="PF14492">
    <property type="entry name" value="EFG_III"/>
    <property type="match status" value="1"/>
</dbReference>
<dbReference type="Gene3D" id="3.30.70.870">
    <property type="entry name" value="Elongation Factor G (Translational Gtpase), domain 3"/>
    <property type="match status" value="1"/>
</dbReference>
<evidence type="ECO:0000256" key="1">
    <source>
        <dbReference type="ARBA" id="ARBA00017872"/>
    </source>
</evidence>
<dbReference type="Pfam" id="PF00009">
    <property type="entry name" value="GTP_EFTU"/>
    <property type="match status" value="1"/>
</dbReference>
<proteinExistence type="predicted"/>
<dbReference type="InterPro" id="IPR035649">
    <property type="entry name" value="EFG_V"/>
</dbReference>
<dbReference type="InterPro" id="IPR000795">
    <property type="entry name" value="T_Tr_GTP-bd_dom"/>
</dbReference>
<evidence type="ECO:0000313" key="10">
    <source>
        <dbReference type="Proteomes" id="UP000036097"/>
    </source>
</evidence>
<sequence>MPINVIRNVAFVGQSGVGKTTLIERLLFTAQSTTHLGSVKSGDTITDFDPQSIQYQHSIEATPVNLAWQNRRMNIIDTPGLPELVGRCLSVYPAVETTALVLDANTPISQLSDRLFAYACEQSKCQMIIINKIDLNPEKIAELIALVTEHFGNACLPINLPSPDGISVADCYFEPAYDEVSAIDTVTDAHERLVDQVIELDEDLMALYLEQGSALTPKQLHTPFEEALRTGHIVPICFVSAETGAGIELLLRTLAEIMPRPDEGNPPHLEQQGNIVRIDCDQMDHAVAHVFKVSVDPYLGKLAYIRVFQGEINTGAQLFVGNSNKPIKVGHLYQLQGKKRMEISQARAGDFCVLAKVDDLAFDVVLHDSHDEDGVVMKDLDFPAPMYSLAVSPVKRGDEQKLSEVLGKIAAEDPTLRVEHRVRTNETVLSGQGEFHLKIALEKMASVYKLEVSTAQPSIEYFETITQPAEGHYRHKKQSGGAGQFGEVQLRVRPLERGMGFSFVNKVVGGAIPTALIPAVEKGVRQALSEGAISGNPIRDIEVTVYDGKYHSVDSKEIAFVIAGKKAFLNAVRDASPIVLEPIVELNLTVPVSAVGDVTGDLAANRGLILDTRAGDNQLTQIMAKIPQNELEDYAQKLRAMTGGEGSFTLNMSHFEAAPPIIQTEVCNTANNH</sequence>
<dbReference type="InterPro" id="IPR041095">
    <property type="entry name" value="EFG_II"/>
</dbReference>
<keyword evidence="4" id="KW-0648">Protein biosynthesis</keyword>
<evidence type="ECO:0000256" key="4">
    <source>
        <dbReference type="ARBA" id="ARBA00022917"/>
    </source>
</evidence>
<dbReference type="Pfam" id="PF03764">
    <property type="entry name" value="EFG_IV"/>
    <property type="match status" value="1"/>
</dbReference>
<dbReference type="SUPFAM" id="SSF54980">
    <property type="entry name" value="EF-G C-terminal domain-like"/>
    <property type="match status" value="2"/>
</dbReference>
<dbReference type="SMART" id="SM00838">
    <property type="entry name" value="EFG_C"/>
    <property type="match status" value="1"/>
</dbReference>
<dbReference type="InterPro" id="IPR014721">
    <property type="entry name" value="Ribsml_uS5_D2-typ_fold_subgr"/>
</dbReference>
<keyword evidence="2" id="KW-0547">Nucleotide-binding</keyword>
<dbReference type="InterPro" id="IPR009022">
    <property type="entry name" value="EFG_III"/>
</dbReference>
<dbReference type="AlphaFoldDB" id="A0A0J1GX22"/>
<dbReference type="Proteomes" id="UP000036097">
    <property type="component" value="Unassembled WGS sequence"/>
</dbReference>
<evidence type="ECO:0000256" key="2">
    <source>
        <dbReference type="ARBA" id="ARBA00022741"/>
    </source>
</evidence>
<evidence type="ECO:0000313" key="9">
    <source>
        <dbReference type="EMBL" id="KLV04210.1"/>
    </source>
</evidence>
<dbReference type="STRING" id="1195763.ABT56_16535"/>
<feature type="domain" description="Translation elongation factor EFG/EF2" evidence="8">
    <location>
        <begin position="458"/>
        <end position="576"/>
    </location>
</feature>
<dbReference type="SUPFAM" id="SSF54211">
    <property type="entry name" value="Ribosomal protein S5 domain 2-like"/>
    <property type="match status" value="1"/>
</dbReference>
<dbReference type="InterPro" id="IPR000640">
    <property type="entry name" value="EFG_V-like"/>
</dbReference>
<keyword evidence="5" id="KW-0342">GTP-binding</keyword>
<dbReference type="CDD" id="cd01434">
    <property type="entry name" value="EFG_mtEFG1_IV"/>
    <property type="match status" value="1"/>
</dbReference>
<keyword evidence="3 9" id="KW-0251">Elongation factor</keyword>
<dbReference type="InterPro" id="IPR053905">
    <property type="entry name" value="EF-G-like_DII"/>
</dbReference>
<protein>
    <recommendedName>
        <fullName evidence="1">Elongation factor G</fullName>
    </recommendedName>
</protein>
<dbReference type="InterPro" id="IPR027417">
    <property type="entry name" value="P-loop_NTPase"/>
</dbReference>
<dbReference type="InterPro" id="IPR047872">
    <property type="entry name" value="EFG_IV"/>
</dbReference>
<dbReference type="InterPro" id="IPR005517">
    <property type="entry name" value="Transl_elong_EFG/EF2_IV"/>
</dbReference>
<accession>A0A0J1GX22</accession>
<dbReference type="OrthoDB" id="9804431at2"/>
<dbReference type="InterPro" id="IPR035647">
    <property type="entry name" value="EFG_III/V"/>
</dbReference>
<comment type="function">
    <text evidence="6">Catalyzes the GTP-dependent ribosomal translocation step during translation elongation. During this step, the ribosome changes from the pre-translocational (PRE) to the post-translocational (POST) state as the newly formed A-site-bound peptidyl-tRNA and P-site-bound deacylated tRNA move to the P and E sites, respectively. Catalyzes the coordinated movement of the two tRNA molecules, the mRNA and conformational changes in the ribosome.</text>
</comment>
<organism evidence="9 10">
    <name type="scientific">Photobacterium aquae</name>
    <dbReference type="NCBI Taxonomy" id="1195763"/>
    <lineage>
        <taxon>Bacteria</taxon>
        <taxon>Pseudomonadati</taxon>
        <taxon>Pseudomonadota</taxon>
        <taxon>Gammaproteobacteria</taxon>
        <taxon>Vibrionales</taxon>
        <taxon>Vibrionaceae</taxon>
        <taxon>Photobacterium</taxon>
    </lineage>
</organism>